<dbReference type="PANTHER" id="PTHR37017:SF3">
    <property type="entry name" value="AB HYDROLASE-1 DOMAIN-CONTAINING PROTEIN"/>
    <property type="match status" value="1"/>
</dbReference>
<accession>A0A2V5J606</accession>
<evidence type="ECO:0000313" key="2">
    <source>
        <dbReference type="EMBL" id="PYI33187.1"/>
    </source>
</evidence>
<dbReference type="InterPro" id="IPR052897">
    <property type="entry name" value="Sec-Metab_Biosynth_Hydrolase"/>
</dbReference>
<reference evidence="2 3" key="1">
    <citation type="submission" date="2018-02" db="EMBL/GenBank/DDBJ databases">
        <title>The genomes of Aspergillus section Nigri reveals drivers in fungal speciation.</title>
        <authorList>
            <consortium name="DOE Joint Genome Institute"/>
            <person name="Vesth T.C."/>
            <person name="Nybo J."/>
            <person name="Theobald S."/>
            <person name="Brandl J."/>
            <person name="Frisvad J.C."/>
            <person name="Nielsen K.F."/>
            <person name="Lyhne E.K."/>
            <person name="Kogle M.E."/>
            <person name="Kuo A."/>
            <person name="Riley R."/>
            <person name="Clum A."/>
            <person name="Nolan M."/>
            <person name="Lipzen A."/>
            <person name="Salamov A."/>
            <person name="Henrissat B."/>
            <person name="Wiebenga A."/>
            <person name="De vries R.P."/>
            <person name="Grigoriev I.V."/>
            <person name="Mortensen U.H."/>
            <person name="Andersen M.R."/>
            <person name="Baker S.E."/>
        </authorList>
    </citation>
    <scope>NUCLEOTIDE SEQUENCE [LARGE SCALE GENOMIC DNA]</scope>
    <source>
        <strain evidence="2 3">CBS 114.80</strain>
    </source>
</reference>
<dbReference type="EMBL" id="KZ825486">
    <property type="protein sequence ID" value="PYI33187.1"/>
    <property type="molecule type" value="Genomic_DNA"/>
</dbReference>
<name>A0A2V5J606_9EURO</name>
<gene>
    <name evidence="2" type="ORF">BP00DRAFT_434797</name>
</gene>
<dbReference type="InterPro" id="IPR029058">
    <property type="entry name" value="AB_hydrolase_fold"/>
</dbReference>
<dbReference type="PANTHER" id="PTHR37017">
    <property type="entry name" value="AB HYDROLASE-1 DOMAIN-CONTAINING PROTEIN-RELATED"/>
    <property type="match status" value="1"/>
</dbReference>
<evidence type="ECO:0000313" key="3">
    <source>
        <dbReference type="Proteomes" id="UP000248817"/>
    </source>
</evidence>
<organism evidence="2 3">
    <name type="scientific">Aspergillus indologenus CBS 114.80</name>
    <dbReference type="NCBI Taxonomy" id="1450541"/>
    <lineage>
        <taxon>Eukaryota</taxon>
        <taxon>Fungi</taxon>
        <taxon>Dikarya</taxon>
        <taxon>Ascomycota</taxon>
        <taxon>Pezizomycotina</taxon>
        <taxon>Eurotiomycetes</taxon>
        <taxon>Eurotiomycetidae</taxon>
        <taxon>Eurotiales</taxon>
        <taxon>Aspergillaceae</taxon>
        <taxon>Aspergillus</taxon>
        <taxon>Aspergillus subgen. Circumdati</taxon>
    </lineage>
</organism>
<dbReference type="Pfam" id="PF12697">
    <property type="entry name" value="Abhydrolase_6"/>
    <property type="match status" value="1"/>
</dbReference>
<proteinExistence type="predicted"/>
<sequence length="239" mass="24650">MPTPTILLIPGFWEGPTVYTELATLLTTAGYPVETPALPSTGTLSPGNPTMKDDIAALRAAISRLVARGDSVVLVLHSAGGFLGSEAMQGLARGEGGGGGGGGVIGIVFLAAAVFPEGFAHAPVPFAVVAGGASYCANPEELLFGDLEEEEQRKWVAVLRAQPAKGWDGTVEYAGWRDVPSVYLVCEGDRALPVGLQEQLAATAGSRVERCSAGHVPQVGQPERVAQVVLGAVAEFTRS</sequence>
<dbReference type="AlphaFoldDB" id="A0A2V5J606"/>
<dbReference type="Gene3D" id="3.40.50.1820">
    <property type="entry name" value="alpha/beta hydrolase"/>
    <property type="match status" value="1"/>
</dbReference>
<dbReference type="SUPFAM" id="SSF53474">
    <property type="entry name" value="alpha/beta-Hydrolases"/>
    <property type="match status" value="1"/>
</dbReference>
<keyword evidence="2" id="KW-0378">Hydrolase</keyword>
<dbReference type="Proteomes" id="UP000248817">
    <property type="component" value="Unassembled WGS sequence"/>
</dbReference>
<dbReference type="GO" id="GO:0016787">
    <property type="term" value="F:hydrolase activity"/>
    <property type="evidence" value="ECO:0007669"/>
    <property type="project" value="UniProtKB-KW"/>
</dbReference>
<evidence type="ECO:0000259" key="1">
    <source>
        <dbReference type="Pfam" id="PF12697"/>
    </source>
</evidence>
<feature type="domain" description="AB hydrolase-1" evidence="1">
    <location>
        <begin position="6"/>
        <end position="227"/>
    </location>
</feature>
<dbReference type="InterPro" id="IPR000073">
    <property type="entry name" value="AB_hydrolase_1"/>
</dbReference>
<protein>
    <submittedName>
        <fullName evidence="2">Alpha/beta-hydrolase</fullName>
    </submittedName>
</protein>
<keyword evidence="3" id="KW-1185">Reference proteome</keyword>